<proteinExistence type="predicted"/>
<dbReference type="OrthoDB" id="2370833at2759"/>
<organism evidence="1 2">
    <name type="scientific">Paraglomus brasilianum</name>
    <dbReference type="NCBI Taxonomy" id="144538"/>
    <lineage>
        <taxon>Eukaryota</taxon>
        <taxon>Fungi</taxon>
        <taxon>Fungi incertae sedis</taxon>
        <taxon>Mucoromycota</taxon>
        <taxon>Glomeromycotina</taxon>
        <taxon>Glomeromycetes</taxon>
        <taxon>Paraglomerales</taxon>
        <taxon>Paraglomeraceae</taxon>
        <taxon>Paraglomus</taxon>
    </lineage>
</organism>
<evidence type="ECO:0000313" key="2">
    <source>
        <dbReference type="Proteomes" id="UP000789739"/>
    </source>
</evidence>
<sequence>MLTRYLLAFGRRVWSLRGRGCWCNLSLYAGFVVNQILAFMNEGNRLAEKGEAWPFLDEIHTCNHIGLLADLIAHGVFSGNQYIRTFVCCRLQPLSTAYRRNDKSTRSKSTIYKYILFLIKCLGFRCTQAEDEQVILNLIIELYYLGVYQNGREPNK</sequence>
<accession>A0A9N9BSJ0</accession>
<dbReference type="Proteomes" id="UP000789739">
    <property type="component" value="Unassembled WGS sequence"/>
</dbReference>
<reference evidence="1" key="1">
    <citation type="submission" date="2021-06" db="EMBL/GenBank/DDBJ databases">
        <authorList>
            <person name="Kallberg Y."/>
            <person name="Tangrot J."/>
            <person name="Rosling A."/>
        </authorList>
    </citation>
    <scope>NUCLEOTIDE SEQUENCE</scope>
    <source>
        <strain evidence="1">BR232B</strain>
    </source>
</reference>
<keyword evidence="2" id="KW-1185">Reference proteome</keyword>
<gene>
    <name evidence="1" type="ORF">PBRASI_LOCUS6375</name>
</gene>
<name>A0A9N9BSJ0_9GLOM</name>
<dbReference type="EMBL" id="CAJVPI010000838">
    <property type="protein sequence ID" value="CAG8576216.1"/>
    <property type="molecule type" value="Genomic_DNA"/>
</dbReference>
<evidence type="ECO:0000313" key="1">
    <source>
        <dbReference type="EMBL" id="CAG8576216.1"/>
    </source>
</evidence>
<comment type="caution">
    <text evidence="1">The sequence shown here is derived from an EMBL/GenBank/DDBJ whole genome shotgun (WGS) entry which is preliminary data.</text>
</comment>
<protein>
    <submittedName>
        <fullName evidence="1">5539_t:CDS:1</fullName>
    </submittedName>
</protein>
<dbReference type="AlphaFoldDB" id="A0A9N9BSJ0"/>